<dbReference type="Proteomes" id="UP001321473">
    <property type="component" value="Unassembled WGS sequence"/>
</dbReference>
<dbReference type="Gene3D" id="3.40.50.1000">
    <property type="entry name" value="HAD superfamily/HAD-like"/>
    <property type="match status" value="1"/>
</dbReference>
<protein>
    <recommendedName>
        <fullName evidence="3">Phospholysine phosphohistidine inorganic pyrophosphate phosphatase</fullName>
    </recommendedName>
</protein>
<keyword evidence="2" id="KW-1185">Reference proteome</keyword>
<accession>A0AAQ4DYY4</accession>
<dbReference type="AlphaFoldDB" id="A0AAQ4DYY4"/>
<sequence length="76" mass="8337">MKLRADEVVMVGDDIVSDVGGAQSVGMRGVLVRTGKYRSSDESHPSVKPDGIVRNLKEAVERIVTMERPYKPVVPQ</sequence>
<dbReference type="EMBL" id="JARKHS020025187">
    <property type="protein sequence ID" value="KAK8767674.1"/>
    <property type="molecule type" value="Genomic_DNA"/>
</dbReference>
<evidence type="ECO:0000313" key="2">
    <source>
        <dbReference type="Proteomes" id="UP001321473"/>
    </source>
</evidence>
<organism evidence="1 2">
    <name type="scientific">Amblyomma americanum</name>
    <name type="common">Lone star tick</name>
    <dbReference type="NCBI Taxonomy" id="6943"/>
    <lineage>
        <taxon>Eukaryota</taxon>
        <taxon>Metazoa</taxon>
        <taxon>Ecdysozoa</taxon>
        <taxon>Arthropoda</taxon>
        <taxon>Chelicerata</taxon>
        <taxon>Arachnida</taxon>
        <taxon>Acari</taxon>
        <taxon>Parasitiformes</taxon>
        <taxon>Ixodida</taxon>
        <taxon>Ixodoidea</taxon>
        <taxon>Ixodidae</taxon>
        <taxon>Amblyomminae</taxon>
        <taxon>Amblyomma</taxon>
    </lineage>
</organism>
<name>A0AAQ4DYY4_AMBAM</name>
<dbReference type="InterPro" id="IPR036412">
    <property type="entry name" value="HAD-like_sf"/>
</dbReference>
<gene>
    <name evidence="1" type="ORF">V5799_005544</name>
</gene>
<dbReference type="InterPro" id="IPR023214">
    <property type="entry name" value="HAD_sf"/>
</dbReference>
<reference evidence="1 2" key="1">
    <citation type="journal article" date="2023" name="Arcadia Sci">
        <title>De novo assembly of a long-read Amblyomma americanum tick genome.</title>
        <authorList>
            <person name="Chou S."/>
            <person name="Poskanzer K.E."/>
            <person name="Rollins M."/>
            <person name="Thuy-Boun P.S."/>
        </authorList>
    </citation>
    <scope>NUCLEOTIDE SEQUENCE [LARGE SCALE GENOMIC DNA]</scope>
    <source>
        <strain evidence="1">F_SG_1</strain>
        <tissue evidence="1">Salivary glands</tissue>
    </source>
</reference>
<proteinExistence type="predicted"/>
<comment type="caution">
    <text evidence="1">The sequence shown here is derived from an EMBL/GenBank/DDBJ whole genome shotgun (WGS) entry which is preliminary data.</text>
</comment>
<evidence type="ECO:0008006" key="3">
    <source>
        <dbReference type="Google" id="ProtNLM"/>
    </source>
</evidence>
<dbReference type="SUPFAM" id="SSF56784">
    <property type="entry name" value="HAD-like"/>
    <property type="match status" value="1"/>
</dbReference>
<evidence type="ECO:0000313" key="1">
    <source>
        <dbReference type="EMBL" id="KAK8767674.1"/>
    </source>
</evidence>
<dbReference type="Pfam" id="PF13242">
    <property type="entry name" value="Hydrolase_like"/>
    <property type="match status" value="1"/>
</dbReference>